<keyword evidence="3 7" id="KW-0350">Heme biosynthesis</keyword>
<evidence type="ECO:0000256" key="2">
    <source>
        <dbReference type="ARBA" id="ARBA00023004"/>
    </source>
</evidence>
<comment type="subcellular location">
    <subcellularLocation>
        <location evidence="7">Cytoplasm</location>
    </subcellularLocation>
</comment>
<dbReference type="PANTHER" id="PTHR11108:SF1">
    <property type="entry name" value="FERROCHELATASE, MITOCHONDRIAL"/>
    <property type="match status" value="1"/>
</dbReference>
<comment type="caution">
    <text evidence="10">The sequence shown here is derived from an EMBL/GenBank/DDBJ whole genome shotgun (WGS) entry which is preliminary data.</text>
</comment>
<comment type="caution">
    <text evidence="7">Lacks conserved residue(s) required for the propagation of feature annotation.</text>
</comment>
<keyword evidence="7" id="KW-0479">Metal-binding</keyword>
<accession>A0ABP5ITM1</accession>
<evidence type="ECO:0000256" key="1">
    <source>
        <dbReference type="ARBA" id="ARBA00004744"/>
    </source>
</evidence>
<dbReference type="EC" id="4.99.1.9" evidence="7"/>
<dbReference type="SUPFAM" id="SSF53800">
    <property type="entry name" value="Chelatase"/>
    <property type="match status" value="1"/>
</dbReference>
<comment type="similarity">
    <text evidence="7 8">Belongs to the ferrochelatase family.</text>
</comment>
<evidence type="ECO:0000256" key="5">
    <source>
        <dbReference type="ARBA" id="ARBA00023244"/>
    </source>
</evidence>
<evidence type="ECO:0000256" key="8">
    <source>
        <dbReference type="RuleBase" id="RU004185"/>
    </source>
</evidence>
<dbReference type="Gene3D" id="3.40.50.1400">
    <property type="match status" value="2"/>
</dbReference>
<dbReference type="CDD" id="cd00419">
    <property type="entry name" value="Ferrochelatase_C"/>
    <property type="match status" value="1"/>
</dbReference>
<dbReference type="InterPro" id="IPR033659">
    <property type="entry name" value="Ferrochelatase_N"/>
</dbReference>
<feature type="region of interest" description="Disordered" evidence="9">
    <location>
        <begin position="332"/>
        <end position="359"/>
    </location>
</feature>
<evidence type="ECO:0000256" key="6">
    <source>
        <dbReference type="ARBA" id="ARBA00024536"/>
    </source>
</evidence>
<keyword evidence="5 7" id="KW-0627">Porphyrin biosynthesis</keyword>
<evidence type="ECO:0000256" key="4">
    <source>
        <dbReference type="ARBA" id="ARBA00023239"/>
    </source>
</evidence>
<evidence type="ECO:0000256" key="7">
    <source>
        <dbReference type="HAMAP-Rule" id="MF_00323"/>
    </source>
</evidence>
<dbReference type="CDD" id="cd03411">
    <property type="entry name" value="Ferrochelatase_N"/>
    <property type="match status" value="1"/>
</dbReference>
<name>A0ABP5ITM1_9MICO</name>
<evidence type="ECO:0000313" key="10">
    <source>
        <dbReference type="EMBL" id="GAA2106416.1"/>
    </source>
</evidence>
<dbReference type="EMBL" id="BAAAPZ010000019">
    <property type="protein sequence ID" value="GAA2106416.1"/>
    <property type="molecule type" value="Genomic_DNA"/>
</dbReference>
<dbReference type="HAMAP" id="MF_00323">
    <property type="entry name" value="Ferrochelatase"/>
    <property type="match status" value="1"/>
</dbReference>
<comment type="catalytic activity">
    <reaction evidence="6">
        <text>Fe-coproporphyrin III + 2 H(+) = coproporphyrin III + Fe(2+)</text>
        <dbReference type="Rhea" id="RHEA:49572"/>
        <dbReference type="ChEBI" id="CHEBI:15378"/>
        <dbReference type="ChEBI" id="CHEBI:29033"/>
        <dbReference type="ChEBI" id="CHEBI:68438"/>
        <dbReference type="ChEBI" id="CHEBI:131725"/>
        <dbReference type="EC" id="4.99.1.9"/>
    </reaction>
    <physiologicalReaction direction="right-to-left" evidence="6">
        <dbReference type="Rhea" id="RHEA:49574"/>
    </physiologicalReaction>
</comment>
<evidence type="ECO:0000313" key="11">
    <source>
        <dbReference type="Proteomes" id="UP001500984"/>
    </source>
</evidence>
<keyword evidence="11" id="KW-1185">Reference proteome</keyword>
<keyword evidence="7" id="KW-0963">Cytoplasm</keyword>
<comment type="pathway">
    <text evidence="1 7">Porphyrin-containing compound metabolism; protoheme biosynthesis.</text>
</comment>
<keyword evidence="2 7" id="KW-0408">Iron</keyword>
<keyword evidence="4 7" id="KW-0456">Lyase</keyword>
<dbReference type="Proteomes" id="UP001500984">
    <property type="component" value="Unassembled WGS sequence"/>
</dbReference>
<reference evidence="11" key="1">
    <citation type="journal article" date="2019" name="Int. J. Syst. Evol. Microbiol.">
        <title>The Global Catalogue of Microorganisms (GCM) 10K type strain sequencing project: providing services to taxonomists for standard genome sequencing and annotation.</title>
        <authorList>
            <consortium name="The Broad Institute Genomics Platform"/>
            <consortium name="The Broad Institute Genome Sequencing Center for Infectious Disease"/>
            <person name="Wu L."/>
            <person name="Ma J."/>
        </authorList>
    </citation>
    <scope>NUCLEOTIDE SEQUENCE [LARGE SCALE GENOMIC DNA]</scope>
    <source>
        <strain evidence="11">JCM 15900</strain>
    </source>
</reference>
<feature type="binding site" evidence="7">
    <location>
        <position position="57"/>
    </location>
    <ligand>
        <name>Fe-coproporphyrin III</name>
        <dbReference type="ChEBI" id="CHEBI:68438"/>
    </ligand>
</feature>
<gene>
    <name evidence="7" type="primary">cpfC</name>
    <name evidence="10" type="ORF">GCM10009823_32470</name>
</gene>
<protein>
    <recommendedName>
        <fullName evidence="7">Coproporphyrin III ferrochelatase</fullName>
        <ecNumber evidence="7">4.99.1.9</ecNumber>
    </recommendedName>
</protein>
<feature type="binding site" evidence="7">
    <location>
        <position position="127"/>
    </location>
    <ligand>
        <name>Fe-coproporphyrin III</name>
        <dbReference type="ChEBI" id="CHEBI:68438"/>
    </ligand>
</feature>
<evidence type="ECO:0000256" key="3">
    <source>
        <dbReference type="ARBA" id="ARBA00023133"/>
    </source>
</evidence>
<sequence>MTSELAPFDALLLMSFGGPEKDEDVLPFLQNVTAGRGIPDERLVEVGEHYYGFGGRSPINDQNRALRSALEAELRARGISTPVLWGNRNWRPFLSDVARETAAESGSSRLLAIVTSAYSSYSSDRQYREDFARVRTELGAEGLDVSFEKVRQYYNHPGFAEAELECVREGLDELEELTGGLDPRTQRILYVTHSIPEAMQRASEKRTLGYEAQHRQLIDWVSAQLGERDVLPHELVFCSRSGAPHVPWSEPDVNDRMEELAAEGVTSVMLVPIGFVSDHMEVAFDLDTEARATAERLGLGFVRAGSVGTRPVFVRGLVDLALERAAQVRGEDVEAPAVTPEGPLVPGSGSGAEDDCAGAVDRPIHPVWPAV</sequence>
<feature type="binding site" evidence="7">
    <location>
        <position position="193"/>
    </location>
    <ligand>
        <name>Fe(2+)</name>
        <dbReference type="ChEBI" id="CHEBI:29033"/>
    </ligand>
</feature>
<feature type="binding site" evidence="7">
    <location>
        <position position="281"/>
    </location>
    <ligand>
        <name>Fe(2+)</name>
        <dbReference type="ChEBI" id="CHEBI:29033"/>
    </ligand>
</feature>
<dbReference type="InterPro" id="IPR033644">
    <property type="entry name" value="Ferrochelatase_C"/>
</dbReference>
<comment type="function">
    <text evidence="7">Involved in coproporphyrin-dependent heme b biosynthesis. Catalyzes the insertion of ferrous iron into coproporphyrin III to form Fe-coproporphyrin III.</text>
</comment>
<evidence type="ECO:0000256" key="9">
    <source>
        <dbReference type="SAM" id="MobiDB-lite"/>
    </source>
</evidence>
<organism evidence="10 11">
    <name type="scientific">Brevibacterium salitolerans</name>
    <dbReference type="NCBI Taxonomy" id="1403566"/>
    <lineage>
        <taxon>Bacteria</taxon>
        <taxon>Bacillati</taxon>
        <taxon>Actinomycetota</taxon>
        <taxon>Actinomycetes</taxon>
        <taxon>Micrococcales</taxon>
        <taxon>Brevibacteriaceae</taxon>
        <taxon>Brevibacterium</taxon>
    </lineage>
</organism>
<dbReference type="InterPro" id="IPR001015">
    <property type="entry name" value="Ferrochelatase"/>
</dbReference>
<dbReference type="PANTHER" id="PTHR11108">
    <property type="entry name" value="FERROCHELATASE"/>
    <property type="match status" value="1"/>
</dbReference>
<dbReference type="Pfam" id="PF00762">
    <property type="entry name" value="Ferrochelatase"/>
    <property type="match status" value="1"/>
</dbReference>
<proteinExistence type="inferred from homology"/>